<dbReference type="Gene3D" id="1.10.287.130">
    <property type="match status" value="1"/>
</dbReference>
<dbReference type="Pfam" id="PF02518">
    <property type="entry name" value="HATPase_c"/>
    <property type="match status" value="1"/>
</dbReference>
<dbReference type="PANTHER" id="PTHR43711">
    <property type="entry name" value="TWO-COMPONENT HISTIDINE KINASE"/>
    <property type="match status" value="1"/>
</dbReference>
<evidence type="ECO:0000259" key="7">
    <source>
        <dbReference type="PROSITE" id="PS50109"/>
    </source>
</evidence>
<dbReference type="PRINTS" id="PR00344">
    <property type="entry name" value="BCTRLSENSOR"/>
</dbReference>
<dbReference type="InterPro" id="IPR003018">
    <property type="entry name" value="GAF"/>
</dbReference>
<dbReference type="SMART" id="SM00387">
    <property type="entry name" value="HATPase_c"/>
    <property type="match status" value="1"/>
</dbReference>
<dbReference type="CDD" id="cd00082">
    <property type="entry name" value="HisKA"/>
    <property type="match status" value="1"/>
</dbReference>
<evidence type="ECO:0000256" key="1">
    <source>
        <dbReference type="ARBA" id="ARBA00000085"/>
    </source>
</evidence>
<dbReference type="InterPro" id="IPR003594">
    <property type="entry name" value="HATPase_dom"/>
</dbReference>
<dbReference type="EMBL" id="GL890823">
    <property type="protein sequence ID" value="EGJ35239.1"/>
    <property type="molecule type" value="Genomic_DNA"/>
</dbReference>
<dbReference type="InterPro" id="IPR005467">
    <property type="entry name" value="His_kinase_dom"/>
</dbReference>
<dbReference type="SUPFAM" id="SSF55781">
    <property type="entry name" value="GAF domain-like"/>
    <property type="match status" value="1"/>
</dbReference>
<accession>F4XJF9</accession>
<keyword evidence="6" id="KW-0902">Two-component regulatory system</keyword>
<dbReference type="Gene3D" id="3.30.450.40">
    <property type="match status" value="1"/>
</dbReference>
<dbReference type="SUPFAM" id="SSF55874">
    <property type="entry name" value="ATPase domain of HSP90 chaperone/DNA topoisomerase II/histidine kinase"/>
    <property type="match status" value="1"/>
</dbReference>
<dbReference type="InterPro" id="IPR004358">
    <property type="entry name" value="Sig_transdc_His_kin-like_C"/>
</dbReference>
<sequence>MFTRFSSEFVSLCRNQVALLTQGLGAASGAVYLTEEFVEGNQAKLIPVVVYPETSTVWDMSDPDWVLPQKIGEIDQIPRLSSSLPRLLPQGNNQDQDLGSTSFDWTENSLQQQHQIVLPLIHEGIVMGLLVSARDDRPWNHTEQASVESIARTLAIAYVIEQRQGWFEQQLTQHRRLQAKQRDMLDDLLHQFRNPLMALRTFGKLLLKRLVPGDKNYPVASSIIRESDRLQELLQQFDACLDMNQTGTASLTLPVATAEACSSPESDDLGEIYPTSHSEPHSTPGEFPLLTDKTLPLQLFAVKDVLEPLLISADAITQEANLELHCSIAPDLPLVKGNPKALREVLSNLIDNALKYTPAGGKIDIQVGVGQWLDHGDAIAIAISDTGPGIAPEDLDHLFERHYRGVQANGPIPGTGLGLAIAKELMAYMQGDIEVFSPAKLLSTEENGELSISHGQDNSRMGTTFIVWLTYAQ</sequence>
<dbReference type="InterPro" id="IPR036890">
    <property type="entry name" value="HATPase_C_sf"/>
</dbReference>
<gene>
    <name evidence="8" type="ORF">LYNGBM3L_07710</name>
</gene>
<dbReference type="SMART" id="SM00388">
    <property type="entry name" value="HisKA"/>
    <property type="match status" value="1"/>
</dbReference>
<dbReference type="PROSITE" id="PS50109">
    <property type="entry name" value="HIS_KIN"/>
    <property type="match status" value="1"/>
</dbReference>
<evidence type="ECO:0000256" key="2">
    <source>
        <dbReference type="ARBA" id="ARBA00012438"/>
    </source>
</evidence>
<organism evidence="8 9">
    <name type="scientific">Moorena producens 3L</name>
    <dbReference type="NCBI Taxonomy" id="489825"/>
    <lineage>
        <taxon>Bacteria</taxon>
        <taxon>Bacillati</taxon>
        <taxon>Cyanobacteriota</taxon>
        <taxon>Cyanophyceae</taxon>
        <taxon>Coleofasciculales</taxon>
        <taxon>Coleofasciculaceae</taxon>
        <taxon>Moorena</taxon>
    </lineage>
</organism>
<dbReference type="RefSeq" id="WP_008178573.1">
    <property type="nucleotide sequence ID" value="NZ_GL890823.1"/>
</dbReference>
<dbReference type="AlphaFoldDB" id="F4XJF9"/>
<dbReference type="EC" id="2.7.13.3" evidence="2"/>
<dbReference type="Gene3D" id="3.30.565.10">
    <property type="entry name" value="Histidine kinase-like ATPase, C-terminal domain"/>
    <property type="match status" value="1"/>
</dbReference>
<evidence type="ECO:0000256" key="4">
    <source>
        <dbReference type="ARBA" id="ARBA00022679"/>
    </source>
</evidence>
<evidence type="ECO:0000256" key="6">
    <source>
        <dbReference type="ARBA" id="ARBA00023012"/>
    </source>
</evidence>
<reference evidence="9" key="1">
    <citation type="journal article" date="2011" name="Proc. Natl. Acad. Sci. U.S.A.">
        <title>Genomic insights into the physiology and ecology of the marine filamentous cyanobacterium Lyngbya majuscula.</title>
        <authorList>
            <person name="Jones A.C."/>
            <person name="Monroe E.A."/>
            <person name="Podell S."/>
            <person name="Hess W.R."/>
            <person name="Klages S."/>
            <person name="Esquenazi E."/>
            <person name="Niessen S."/>
            <person name="Hoover H."/>
            <person name="Rothmann M."/>
            <person name="Lasken R.S."/>
            <person name="Yates J.R.III."/>
            <person name="Reinhardt R."/>
            <person name="Kube M."/>
            <person name="Burkart M.D."/>
            <person name="Allen E.E."/>
            <person name="Dorrestein P.C."/>
            <person name="Gerwick W.H."/>
            <person name="Gerwick L."/>
        </authorList>
    </citation>
    <scope>NUCLEOTIDE SEQUENCE [LARGE SCALE GENOMIC DNA]</scope>
    <source>
        <strain evidence="9">3L</strain>
    </source>
</reference>
<keyword evidence="5 8" id="KW-0418">Kinase</keyword>
<proteinExistence type="predicted"/>
<dbReference type="Proteomes" id="UP000003959">
    <property type="component" value="Unassembled WGS sequence"/>
</dbReference>
<dbReference type="HOGENOM" id="CLU_038688_0_0_3"/>
<dbReference type="GO" id="GO:0000155">
    <property type="term" value="F:phosphorelay sensor kinase activity"/>
    <property type="evidence" value="ECO:0007669"/>
    <property type="project" value="InterPro"/>
</dbReference>
<dbReference type="Pfam" id="PF01590">
    <property type="entry name" value="GAF"/>
    <property type="match status" value="1"/>
</dbReference>
<name>F4XJF9_9CYAN</name>
<dbReference type="eggNOG" id="COG0642">
    <property type="taxonomic scope" value="Bacteria"/>
</dbReference>
<comment type="catalytic activity">
    <reaction evidence="1">
        <text>ATP + protein L-histidine = ADP + protein N-phospho-L-histidine.</text>
        <dbReference type="EC" id="2.7.13.3"/>
    </reaction>
</comment>
<dbReference type="InterPro" id="IPR003661">
    <property type="entry name" value="HisK_dim/P_dom"/>
</dbReference>
<dbReference type="CDD" id="cd00075">
    <property type="entry name" value="HATPase"/>
    <property type="match status" value="1"/>
</dbReference>
<dbReference type="OrthoDB" id="9773956at2"/>
<evidence type="ECO:0000256" key="3">
    <source>
        <dbReference type="ARBA" id="ARBA00022553"/>
    </source>
</evidence>
<dbReference type="PANTHER" id="PTHR43711:SF26">
    <property type="entry name" value="SENSOR HISTIDINE KINASE RCSC"/>
    <property type="match status" value="1"/>
</dbReference>
<evidence type="ECO:0000313" key="8">
    <source>
        <dbReference type="EMBL" id="EGJ35239.1"/>
    </source>
</evidence>
<keyword evidence="9" id="KW-1185">Reference proteome</keyword>
<evidence type="ECO:0000313" key="9">
    <source>
        <dbReference type="Proteomes" id="UP000003959"/>
    </source>
</evidence>
<dbReference type="InterPro" id="IPR029016">
    <property type="entry name" value="GAF-like_dom_sf"/>
</dbReference>
<keyword evidence="4" id="KW-0808">Transferase</keyword>
<dbReference type="InterPro" id="IPR036097">
    <property type="entry name" value="HisK_dim/P_sf"/>
</dbReference>
<dbReference type="SUPFAM" id="SSF47384">
    <property type="entry name" value="Homodimeric domain of signal transducing histidine kinase"/>
    <property type="match status" value="1"/>
</dbReference>
<protein>
    <recommendedName>
        <fullName evidence="2">histidine kinase</fullName>
        <ecNumber evidence="2">2.7.13.3</ecNumber>
    </recommendedName>
</protein>
<feature type="domain" description="Histidine kinase" evidence="7">
    <location>
        <begin position="187"/>
        <end position="473"/>
    </location>
</feature>
<dbReference type="Pfam" id="PF00512">
    <property type="entry name" value="HisKA"/>
    <property type="match status" value="1"/>
</dbReference>
<dbReference type="InterPro" id="IPR050736">
    <property type="entry name" value="Sensor_HK_Regulatory"/>
</dbReference>
<keyword evidence="3" id="KW-0597">Phosphoprotein</keyword>
<evidence type="ECO:0000256" key="5">
    <source>
        <dbReference type="ARBA" id="ARBA00022777"/>
    </source>
</evidence>